<keyword evidence="5 6" id="KW-0472">Membrane</keyword>
<evidence type="ECO:0000256" key="2">
    <source>
        <dbReference type="ARBA" id="ARBA00022475"/>
    </source>
</evidence>
<dbReference type="STRING" id="1797472.A2215_00535"/>
<gene>
    <name evidence="8" type="ORF">A2215_00535</name>
</gene>
<name>A0A1F5E3W9_9BACT</name>
<evidence type="ECO:0000256" key="1">
    <source>
        <dbReference type="ARBA" id="ARBA00004651"/>
    </source>
</evidence>
<keyword evidence="3 6" id="KW-0812">Transmembrane</keyword>
<dbReference type="InterPro" id="IPR051311">
    <property type="entry name" value="DedA_domain"/>
</dbReference>
<dbReference type="EMBL" id="MEZY01000055">
    <property type="protein sequence ID" value="OGD62082.1"/>
    <property type="molecule type" value="Genomic_DNA"/>
</dbReference>
<comment type="subcellular location">
    <subcellularLocation>
        <location evidence="1">Cell membrane</location>
        <topology evidence="1">Multi-pass membrane protein</topology>
    </subcellularLocation>
</comment>
<evidence type="ECO:0000256" key="3">
    <source>
        <dbReference type="ARBA" id="ARBA00022692"/>
    </source>
</evidence>
<evidence type="ECO:0000313" key="8">
    <source>
        <dbReference type="EMBL" id="OGD62082.1"/>
    </source>
</evidence>
<feature type="transmembrane region" description="Helical" evidence="6">
    <location>
        <begin position="58"/>
        <end position="80"/>
    </location>
</feature>
<evidence type="ECO:0000256" key="4">
    <source>
        <dbReference type="ARBA" id="ARBA00022989"/>
    </source>
</evidence>
<dbReference type="PANTHER" id="PTHR42709">
    <property type="entry name" value="ALKALINE PHOSPHATASE LIKE PROTEIN"/>
    <property type="match status" value="1"/>
</dbReference>
<dbReference type="Pfam" id="PF09335">
    <property type="entry name" value="VTT_dom"/>
    <property type="match status" value="1"/>
</dbReference>
<keyword evidence="4 6" id="KW-1133">Transmembrane helix</keyword>
<reference evidence="8 9" key="1">
    <citation type="journal article" date="2016" name="Nat. Commun.">
        <title>Thousands of microbial genomes shed light on interconnected biogeochemical processes in an aquifer system.</title>
        <authorList>
            <person name="Anantharaman K."/>
            <person name="Brown C.T."/>
            <person name="Hug L.A."/>
            <person name="Sharon I."/>
            <person name="Castelle C.J."/>
            <person name="Probst A.J."/>
            <person name="Thomas B.C."/>
            <person name="Singh A."/>
            <person name="Wilkins M.J."/>
            <person name="Karaoz U."/>
            <person name="Brodie E.L."/>
            <person name="Williams K.H."/>
            <person name="Hubbard S.S."/>
            <person name="Banfield J.F."/>
        </authorList>
    </citation>
    <scope>NUCLEOTIDE SEQUENCE [LARGE SCALE GENOMIC DNA]</scope>
</reference>
<feature type="transmembrane region" description="Helical" evidence="6">
    <location>
        <begin position="178"/>
        <end position="197"/>
    </location>
</feature>
<feature type="domain" description="VTT" evidence="7">
    <location>
        <begin position="39"/>
        <end position="163"/>
    </location>
</feature>
<dbReference type="InterPro" id="IPR032816">
    <property type="entry name" value="VTT_dom"/>
</dbReference>
<evidence type="ECO:0000256" key="5">
    <source>
        <dbReference type="ARBA" id="ARBA00023136"/>
    </source>
</evidence>
<keyword evidence="2" id="KW-1003">Cell membrane</keyword>
<dbReference type="AlphaFoldDB" id="A0A1F5E3W9"/>
<evidence type="ECO:0000313" key="9">
    <source>
        <dbReference type="Proteomes" id="UP000178583"/>
    </source>
</evidence>
<protein>
    <submittedName>
        <fullName evidence="8">Alkaline phosphatase</fullName>
    </submittedName>
</protein>
<dbReference type="GO" id="GO:0005886">
    <property type="term" value="C:plasma membrane"/>
    <property type="evidence" value="ECO:0007669"/>
    <property type="project" value="UniProtKB-SubCell"/>
</dbReference>
<evidence type="ECO:0000259" key="7">
    <source>
        <dbReference type="Pfam" id="PF09335"/>
    </source>
</evidence>
<proteinExistence type="predicted"/>
<dbReference type="Proteomes" id="UP000178583">
    <property type="component" value="Unassembled WGS sequence"/>
</dbReference>
<evidence type="ECO:0000256" key="6">
    <source>
        <dbReference type="SAM" id="Phobius"/>
    </source>
</evidence>
<dbReference type="PANTHER" id="PTHR42709:SF6">
    <property type="entry name" value="UNDECAPRENYL PHOSPHATE TRANSPORTER A"/>
    <property type="match status" value="1"/>
</dbReference>
<feature type="transmembrane region" description="Helical" evidence="6">
    <location>
        <begin position="146"/>
        <end position="166"/>
    </location>
</feature>
<accession>A0A1F5E3W9</accession>
<sequence length="208" mass="23287">MFTDLITILANFVESTIGLLGYPGLFLLMFVESCGILMPSEVIMPFSGFLVADGSMNFWLVAFIGALGNLGGSLLAYWIGAKGGRPLIEKYGKYVLISKHDLDIADRWFKKYGEWAAFFGRVLPVVRTFISFPAGIAKMDIKKFSIYTFAGAFIWSTALAFAGVRMGENWELIREKMHAFDTAIGILIVIFVVWYIARHIKNSKTVNR</sequence>
<feature type="transmembrane region" description="Helical" evidence="6">
    <location>
        <begin position="12"/>
        <end position="38"/>
    </location>
</feature>
<organism evidence="8 9">
    <name type="scientific">Candidatus Berkelbacteria bacterium RIFOXYA2_FULL_43_10</name>
    <dbReference type="NCBI Taxonomy" id="1797472"/>
    <lineage>
        <taxon>Bacteria</taxon>
        <taxon>Candidatus Berkelbacteria</taxon>
    </lineage>
</organism>
<comment type="caution">
    <text evidence="8">The sequence shown here is derived from an EMBL/GenBank/DDBJ whole genome shotgun (WGS) entry which is preliminary data.</text>
</comment>